<keyword evidence="5" id="KW-0809">Transit peptide</keyword>
<feature type="domain" description="Acyl-ACP thioesterase-like C-terminal" evidence="9">
    <location>
        <begin position="184"/>
        <end position="265"/>
    </location>
</feature>
<dbReference type="SUPFAM" id="SSF54637">
    <property type="entry name" value="Thioesterase/thiol ester dehydrase-isomerase"/>
    <property type="match status" value="2"/>
</dbReference>
<name>A0AA92TT82_9BACT</name>
<dbReference type="PANTHER" id="PTHR31727:SF6">
    <property type="entry name" value="OLEOYL-ACYL CARRIER PROTEIN THIOESTERASE 1, CHLOROPLASTIC"/>
    <property type="match status" value="1"/>
</dbReference>
<keyword evidence="3" id="KW-0378">Hydrolase</keyword>
<feature type="domain" description="Acyl-ACP thioesterase N-terminal hotdog" evidence="8">
    <location>
        <begin position="20"/>
        <end position="105"/>
    </location>
</feature>
<keyword evidence="7" id="KW-0275">Fatty acid biosynthesis</keyword>
<accession>A0AA92TT82</accession>
<evidence type="ECO:0000256" key="3">
    <source>
        <dbReference type="ARBA" id="ARBA00022801"/>
    </source>
</evidence>
<dbReference type="InterPro" id="IPR049427">
    <property type="entry name" value="Acyl-ACP_TE_C"/>
</dbReference>
<evidence type="ECO:0000256" key="4">
    <source>
        <dbReference type="ARBA" id="ARBA00022832"/>
    </source>
</evidence>
<proteinExistence type="inferred from homology"/>
<sequence>MEQKILDKVGRYEFLSEPFHCDFSSHLFMGHLGNHLLNAADFHSNDRGFGMNYLMPRHKTWVLSRLAIEMTEMPKSYDRFVVETWCESAMKYFTSRDFKICGKASADFSSSSSSEGSSSSSSSEEAKVYGYGKSVWAMIDTETRQPVDIFEIHDGLIKEYIDSEKPCPIQASSRVKMGKDAKLVRTIDTYYHDVDVNGHINSVKYIEHILDLFDLDYYKNHFLQRFEIAYVAESHQGDQLHFYLEETSEAEKMQEYCIKITKTGKNDVNEVEVVRSKAKFIKN</sequence>
<organism evidence="10 11">
    <name type="scientific">Segatella copri</name>
    <dbReference type="NCBI Taxonomy" id="165179"/>
    <lineage>
        <taxon>Bacteria</taxon>
        <taxon>Pseudomonadati</taxon>
        <taxon>Bacteroidota</taxon>
        <taxon>Bacteroidia</taxon>
        <taxon>Bacteroidales</taxon>
        <taxon>Prevotellaceae</taxon>
        <taxon>Segatella</taxon>
    </lineage>
</organism>
<dbReference type="InterPro" id="IPR029069">
    <property type="entry name" value="HotDog_dom_sf"/>
</dbReference>
<reference evidence="10 11" key="1">
    <citation type="submission" date="2018-08" db="EMBL/GenBank/DDBJ databases">
        <title>A genome reference for cultivated species of the human gut microbiota.</title>
        <authorList>
            <person name="Zou Y."/>
            <person name="Xue W."/>
            <person name="Luo G."/>
        </authorList>
    </citation>
    <scope>NUCLEOTIDE SEQUENCE [LARGE SCALE GENOMIC DNA]</scope>
    <source>
        <strain evidence="10 11">AF15-25</strain>
    </source>
</reference>
<keyword evidence="4" id="KW-0276">Fatty acid metabolism</keyword>
<keyword evidence="6" id="KW-0443">Lipid metabolism</keyword>
<dbReference type="Pfam" id="PF01643">
    <property type="entry name" value="Acyl-ACP_TE"/>
    <property type="match status" value="1"/>
</dbReference>
<dbReference type="InterPro" id="IPR002864">
    <property type="entry name" value="Acyl-ACP_thioesterase_NHD"/>
</dbReference>
<dbReference type="EMBL" id="QRYP01000007">
    <property type="protein sequence ID" value="RGU98929.1"/>
    <property type="molecule type" value="Genomic_DNA"/>
</dbReference>
<evidence type="ECO:0000256" key="5">
    <source>
        <dbReference type="ARBA" id="ARBA00022946"/>
    </source>
</evidence>
<evidence type="ECO:0000313" key="10">
    <source>
        <dbReference type="EMBL" id="RGU98929.1"/>
    </source>
</evidence>
<evidence type="ECO:0000313" key="11">
    <source>
        <dbReference type="Proteomes" id="UP000285236"/>
    </source>
</evidence>
<evidence type="ECO:0000259" key="8">
    <source>
        <dbReference type="Pfam" id="PF01643"/>
    </source>
</evidence>
<evidence type="ECO:0000259" key="9">
    <source>
        <dbReference type="Pfam" id="PF20791"/>
    </source>
</evidence>
<evidence type="ECO:0000256" key="2">
    <source>
        <dbReference type="ARBA" id="ARBA00022516"/>
    </source>
</evidence>
<dbReference type="Pfam" id="PF20791">
    <property type="entry name" value="Acyl-ACP_TE_C"/>
    <property type="match status" value="1"/>
</dbReference>
<comment type="similarity">
    <text evidence="1">Belongs to the acyl-ACP thioesterase family.</text>
</comment>
<dbReference type="PANTHER" id="PTHR31727">
    <property type="entry name" value="OLEOYL-ACYL CARRIER PROTEIN THIOESTERASE 1, CHLOROPLASTIC"/>
    <property type="match status" value="1"/>
</dbReference>
<evidence type="ECO:0000256" key="7">
    <source>
        <dbReference type="ARBA" id="ARBA00023160"/>
    </source>
</evidence>
<protein>
    <submittedName>
        <fullName evidence="10">Acyl-[acyl-carrier-protein] thioesterase</fullName>
    </submittedName>
</protein>
<dbReference type="Gene3D" id="3.10.129.10">
    <property type="entry name" value="Hotdog Thioesterase"/>
    <property type="match status" value="2"/>
</dbReference>
<evidence type="ECO:0000256" key="1">
    <source>
        <dbReference type="ARBA" id="ARBA00006500"/>
    </source>
</evidence>
<dbReference type="GO" id="GO:0016297">
    <property type="term" value="F:fatty acyl-[ACP] hydrolase activity"/>
    <property type="evidence" value="ECO:0007669"/>
    <property type="project" value="InterPro"/>
</dbReference>
<dbReference type="InterPro" id="IPR045023">
    <property type="entry name" value="FATA/B"/>
</dbReference>
<comment type="caution">
    <text evidence="10">The sequence shown here is derived from an EMBL/GenBank/DDBJ whole genome shotgun (WGS) entry which is preliminary data.</text>
</comment>
<keyword evidence="2" id="KW-0444">Lipid biosynthesis</keyword>
<dbReference type="RefSeq" id="WP_118079299.1">
    <property type="nucleotide sequence ID" value="NZ_QRYP01000007.1"/>
</dbReference>
<gene>
    <name evidence="10" type="ORF">DWW35_04445</name>
</gene>
<dbReference type="GO" id="GO:0000036">
    <property type="term" value="F:acyl carrier activity"/>
    <property type="evidence" value="ECO:0007669"/>
    <property type="project" value="TreeGrafter"/>
</dbReference>
<dbReference type="AlphaFoldDB" id="A0AA92TT82"/>
<evidence type="ECO:0000256" key="6">
    <source>
        <dbReference type="ARBA" id="ARBA00023098"/>
    </source>
</evidence>
<dbReference type="Proteomes" id="UP000285236">
    <property type="component" value="Unassembled WGS sequence"/>
</dbReference>